<keyword evidence="4" id="KW-0808">Transferase</keyword>
<dbReference type="Pfam" id="PF13976">
    <property type="entry name" value="gag_pre-integrs"/>
    <property type="match status" value="1"/>
</dbReference>
<feature type="domain" description="GAG-pre-integrase" evidence="3">
    <location>
        <begin position="658"/>
        <end position="703"/>
    </location>
</feature>
<feature type="region of interest" description="Disordered" evidence="1">
    <location>
        <begin position="52"/>
        <end position="83"/>
    </location>
</feature>
<protein>
    <submittedName>
        <fullName evidence="4">RNA-directed DNA polymerase, eukaryota, reverse transcriptase zinc-binding domain protein</fullName>
    </submittedName>
</protein>
<feature type="region of interest" description="Disordered" evidence="1">
    <location>
        <begin position="770"/>
        <end position="815"/>
    </location>
</feature>
<proteinExistence type="predicted"/>
<dbReference type="InterPro" id="IPR005162">
    <property type="entry name" value="Retrotrans_gag_dom"/>
</dbReference>
<dbReference type="EMBL" id="BKCJ010005542">
    <property type="protein sequence ID" value="GEU67321.1"/>
    <property type="molecule type" value="Genomic_DNA"/>
</dbReference>
<dbReference type="InterPro" id="IPR025724">
    <property type="entry name" value="GAG-pre-integrase_dom"/>
</dbReference>
<evidence type="ECO:0000256" key="1">
    <source>
        <dbReference type="SAM" id="MobiDB-lite"/>
    </source>
</evidence>
<keyword evidence="4" id="KW-0548">Nucleotidyltransferase</keyword>
<evidence type="ECO:0000259" key="3">
    <source>
        <dbReference type="Pfam" id="PF13976"/>
    </source>
</evidence>
<dbReference type="Pfam" id="PF03732">
    <property type="entry name" value="Retrotrans_gag"/>
    <property type="match status" value="1"/>
</dbReference>
<dbReference type="AlphaFoldDB" id="A0A6L2LZY5"/>
<sequence>MRSEEEDSNGVKQCNAQKECKDPDQNNLYERGVNGVDDEVLSKEQNDVILGEASSSNEFAKESDMGTSSDNDKHASYAQSMNKGLNDDGNKLFTIPTSVNRNGKEVVLFDEELVREGCEKWKLTVCGYFVGCKMHINVLKYNIRRMWTRLGRSIIMDHMTTEMCKEGFGRLGYARVLVEVDAGKEYLEKVEINYVDGDVSSDEEDIIEEFNEASDLVANEIRDAYKIEMKLLQQQAKVKWLNEGDKNTAYFHGILKSRRRKSIVEFINDDNGIRYEGDVINEQFVKHFEKFLGKVDHVKSVDESNFKNTLDSAKANNMVCDVFDKEIKEAIFEIDSNKASGPDGFTSEFFKRAWSIVGDEVCLAINEFFKNGKLLGEINSTLIAFIPKTSTPSKVSEFRPIACCYVIYKCISKILTNRIKSGLEKVVHINQSAFIPRRHIQDNILIAQELLRVSSLTEWYSSVVADNIHQRIDGFSFVTLLKKMHFMLSSMSVVYVLTTSMLEEGGENPTVEQVRRRVKWDNDDYVCRGLILNVVNMVEHNNSSMYNDNKGKHKHHDTRANPNKKPKVTCWKCWKLRHLKMDCKAGNVGNRANESSTKGSEDGSLNPLKGQNRCWFKTYESLNDGSILHIRNESTALVHGRGYVDLRLNIVSDNIGYAFMSTSKLNDSILWRARLGHVHFKRMQDMSKDGLIPSINIDTEKCTDMSKVDKVKAKRTKPGTKSERAQKIEAEGVPIFYGPTQAHLMGQIKFLAPPPERGVRFSRNPESLIRRRNLGEPSSPFDFEEVMNNNNNKEPPPQNNNGPPPMVRPNGQDPRMLEDLCQPSINGRGGPISPIPIQAMDFGLCHHMIQQVQNTCQFHRLPGDDANRDIDKLLEIAQHMKQNGVSDDALRLSPFPYSLTHHAIAWYDRLPRNSIHSFDDMMRKFLSKYFPPFMVTKLRNEITKFEQKTYESLFEAWERYKLSIDRCPNHNMLLVTQTDTFYNGLTLNHRDTINAAAGGTFMPKTPEECYELIENMTAHHNH</sequence>
<evidence type="ECO:0000259" key="2">
    <source>
        <dbReference type="Pfam" id="PF03732"/>
    </source>
</evidence>
<name>A0A6L2LZY5_TANCI</name>
<evidence type="ECO:0000313" key="4">
    <source>
        <dbReference type="EMBL" id="GEU67321.1"/>
    </source>
</evidence>
<dbReference type="GO" id="GO:0003964">
    <property type="term" value="F:RNA-directed DNA polymerase activity"/>
    <property type="evidence" value="ECO:0007669"/>
    <property type="project" value="UniProtKB-KW"/>
</dbReference>
<feature type="compositionally biased region" description="Basic and acidic residues" evidence="1">
    <location>
        <begin position="59"/>
        <end position="75"/>
    </location>
</feature>
<feature type="domain" description="Retrotransposon gag" evidence="2">
    <location>
        <begin position="895"/>
        <end position="986"/>
    </location>
</feature>
<dbReference type="PANTHER" id="PTHR46890:SF48">
    <property type="entry name" value="RNA-DIRECTED DNA POLYMERASE"/>
    <property type="match status" value="1"/>
</dbReference>
<dbReference type="PANTHER" id="PTHR46890">
    <property type="entry name" value="NON-LTR RETROLELEMENT REVERSE TRANSCRIPTASE-LIKE PROTEIN-RELATED"/>
    <property type="match status" value="1"/>
</dbReference>
<gene>
    <name evidence="4" type="ORF">Tci_039299</name>
</gene>
<feature type="compositionally biased region" description="Pro residues" evidence="1">
    <location>
        <begin position="794"/>
        <end position="807"/>
    </location>
</feature>
<comment type="caution">
    <text evidence="4">The sequence shown here is derived from an EMBL/GenBank/DDBJ whole genome shotgun (WGS) entry which is preliminary data.</text>
</comment>
<keyword evidence="4" id="KW-0695">RNA-directed DNA polymerase</keyword>
<reference evidence="4" key="1">
    <citation type="journal article" date="2019" name="Sci. Rep.">
        <title>Draft genome of Tanacetum cinerariifolium, the natural source of mosquito coil.</title>
        <authorList>
            <person name="Yamashiro T."/>
            <person name="Shiraishi A."/>
            <person name="Satake H."/>
            <person name="Nakayama K."/>
        </authorList>
    </citation>
    <scope>NUCLEOTIDE SEQUENCE</scope>
</reference>
<organism evidence="4">
    <name type="scientific">Tanacetum cinerariifolium</name>
    <name type="common">Dalmatian daisy</name>
    <name type="synonym">Chrysanthemum cinerariifolium</name>
    <dbReference type="NCBI Taxonomy" id="118510"/>
    <lineage>
        <taxon>Eukaryota</taxon>
        <taxon>Viridiplantae</taxon>
        <taxon>Streptophyta</taxon>
        <taxon>Embryophyta</taxon>
        <taxon>Tracheophyta</taxon>
        <taxon>Spermatophyta</taxon>
        <taxon>Magnoliopsida</taxon>
        <taxon>eudicotyledons</taxon>
        <taxon>Gunneridae</taxon>
        <taxon>Pentapetalae</taxon>
        <taxon>asterids</taxon>
        <taxon>campanulids</taxon>
        <taxon>Asterales</taxon>
        <taxon>Asteraceae</taxon>
        <taxon>Asteroideae</taxon>
        <taxon>Anthemideae</taxon>
        <taxon>Anthemidinae</taxon>
        <taxon>Tanacetum</taxon>
    </lineage>
</organism>
<accession>A0A6L2LZY5</accession>
<feature type="region of interest" description="Disordered" evidence="1">
    <location>
        <begin position="1"/>
        <end position="37"/>
    </location>
</feature>
<dbReference type="InterPro" id="IPR052343">
    <property type="entry name" value="Retrotransposon-Effector_Assoc"/>
</dbReference>